<keyword evidence="3" id="KW-1185">Reference proteome</keyword>
<dbReference type="InterPro" id="IPR003018">
    <property type="entry name" value="GAF"/>
</dbReference>
<dbReference type="Proteomes" id="UP001302120">
    <property type="component" value="Unassembled WGS sequence"/>
</dbReference>
<dbReference type="Gene3D" id="3.30.450.40">
    <property type="match status" value="3"/>
</dbReference>
<dbReference type="SMART" id="SM00065">
    <property type="entry name" value="GAF"/>
    <property type="match status" value="2"/>
</dbReference>
<feature type="domain" description="GAF" evidence="1">
    <location>
        <begin position="201"/>
        <end position="356"/>
    </location>
</feature>
<evidence type="ECO:0000313" key="2">
    <source>
        <dbReference type="EMBL" id="MEA5582150.1"/>
    </source>
</evidence>
<evidence type="ECO:0000259" key="1">
    <source>
        <dbReference type="SMART" id="SM00065"/>
    </source>
</evidence>
<evidence type="ECO:0000313" key="3">
    <source>
        <dbReference type="Proteomes" id="UP001302120"/>
    </source>
</evidence>
<dbReference type="Pfam" id="PF01590">
    <property type="entry name" value="GAF"/>
    <property type="match status" value="1"/>
</dbReference>
<protein>
    <submittedName>
        <fullName evidence="2">GAF domain-containing protein</fullName>
    </submittedName>
</protein>
<feature type="domain" description="GAF" evidence="1">
    <location>
        <begin position="554"/>
        <end position="703"/>
    </location>
</feature>
<reference evidence="2 3" key="1">
    <citation type="submission" date="2023-12" db="EMBL/GenBank/DDBJ databases">
        <title>Baltic Sea Cyanobacteria.</title>
        <authorList>
            <person name="Delbaje E."/>
            <person name="Fewer D.P."/>
            <person name="Shishido T.K."/>
        </authorList>
    </citation>
    <scope>NUCLEOTIDE SEQUENCE [LARGE SCALE GENOMIC DNA]</scope>
    <source>
        <strain evidence="2 3">UHCC-0300</strain>
    </source>
</reference>
<sequence length="959" mass="109570">MGQPQKSFTDEQQILALCNVLQQLREEDDVDVLISTTISYIQDQFDYNLIWVALYNRLKHTLLGKGGITPNKDTNFLYKQVILNPGDILEQVVIEQGPLGVVDLRNEPRAATWQEFAKKINIQGTIFWPIRHKNRFLGLLLLGSERWGYLLPGNAKTRLSIVLDTLGAVLYQKEIDLKQQQTKHPDEALLKLLENIRTLNNLDQRLKGVVEETHAFVAPSRTNIYWFDRQGRYFWCRMSNHLVNIGRSSADDKPAVGMTVQELSELYYALSVNQIVWIGDARSSLKSHFTAKLLRRLGVRSLLAAPIIWKNDLLGFLAVEGNEPRIWAEADKNFVQSAAGLISLVAPIESMETTIQQIQDDTHLTSQIAQAIYYQEEFDEIIRSCASQVLARLTATRFLLLQSDPDQNNYQVIYQSHPHNRRPLTFPFYDLTAVDSSLLRYAQGAIDIEKLDEDLRFFNWRDSLVENGVRSLLICNCKQGHAPTVLLLITHESYHTWSTLEKELLWVVSQQIGVIVQQWQLRHENERQQKVLQSVQECLRILEHSDPGQTTATDANALELTFLEKIQSVIGCPLVFMLSWRAGETNAEIIVNPIIDNKFTIVTNARINIQSETLIQWAISRNSYLSFTFNDLTPETRIWLNGSGIGQILIIALRTASYEPTAVVVIADYWERQWSQRSLDATQTLLTQFAWSRRQQQLTQLLESRSLELQQLNWYKHSRLEEIQRTTTQLLGQIHDLGIPSNDLTRTRYQLLLRQLDQTNASMTGLLKLEKWNLHKSAETMNISSLLKRSLEGVEILFKHHKLWVGVHGLGKSGAEPEPIQNSSFLQSIKASSSPSSMAISGDIVKFELILHELLVFACHRSQEGGRIDIWCRRLDEKLLELSITDNGIIDSQLLAELDRSKSKDVLALSFLDKPPGLHLLICQNLMQQLGGELHIYQLPDSRVVSRLLLPLATKKYDT</sequence>
<dbReference type="SUPFAM" id="SSF55781">
    <property type="entry name" value="GAF domain-like"/>
    <property type="match status" value="4"/>
</dbReference>
<proteinExistence type="predicted"/>
<dbReference type="RefSeq" id="WP_323196474.1">
    <property type="nucleotide sequence ID" value="NZ_JAYGHG010000019.1"/>
</dbReference>
<dbReference type="Gene3D" id="3.30.565.10">
    <property type="entry name" value="Histidine kinase-like ATPase, C-terminal domain"/>
    <property type="match status" value="1"/>
</dbReference>
<dbReference type="SUPFAM" id="SSF55874">
    <property type="entry name" value="ATPase domain of HSP90 chaperone/DNA topoisomerase II/histidine kinase"/>
    <property type="match status" value="1"/>
</dbReference>
<gene>
    <name evidence="2" type="ORF">VB620_12460</name>
</gene>
<comment type="caution">
    <text evidence="2">The sequence shown here is derived from an EMBL/GenBank/DDBJ whole genome shotgun (WGS) entry which is preliminary data.</text>
</comment>
<accession>A0ABU5UG99</accession>
<dbReference type="InterPro" id="IPR036890">
    <property type="entry name" value="HATPase_C_sf"/>
</dbReference>
<dbReference type="EMBL" id="JAYGHG010000019">
    <property type="protein sequence ID" value="MEA5582150.1"/>
    <property type="molecule type" value="Genomic_DNA"/>
</dbReference>
<organism evidence="2 3">
    <name type="scientific">Nodularia harveyana UHCC-0300</name>
    <dbReference type="NCBI Taxonomy" id="2974287"/>
    <lineage>
        <taxon>Bacteria</taxon>
        <taxon>Bacillati</taxon>
        <taxon>Cyanobacteriota</taxon>
        <taxon>Cyanophyceae</taxon>
        <taxon>Nostocales</taxon>
        <taxon>Nodulariaceae</taxon>
        <taxon>Nodularia</taxon>
    </lineage>
</organism>
<dbReference type="InterPro" id="IPR029016">
    <property type="entry name" value="GAF-like_dom_sf"/>
</dbReference>
<name>A0ABU5UG99_9CYAN</name>